<reference evidence="1 2" key="1">
    <citation type="submission" date="2020-08" db="EMBL/GenBank/DDBJ databases">
        <title>Genomic Encyclopedia of Type Strains, Phase IV (KMG-IV): sequencing the most valuable type-strain genomes for metagenomic binning, comparative biology and taxonomic classification.</title>
        <authorList>
            <person name="Goeker M."/>
        </authorList>
    </citation>
    <scope>NUCLEOTIDE SEQUENCE [LARGE SCALE GENOMIC DNA]</scope>
    <source>
        <strain evidence="1 2">DSM 29514</strain>
    </source>
</reference>
<name>A0A7W6LI59_9HYPH</name>
<evidence type="ECO:0000313" key="2">
    <source>
        <dbReference type="Proteomes" id="UP000519897"/>
    </source>
</evidence>
<evidence type="ECO:0000313" key="1">
    <source>
        <dbReference type="EMBL" id="MBB4143632.1"/>
    </source>
</evidence>
<dbReference type="AlphaFoldDB" id="A0A7W6LI59"/>
<comment type="caution">
    <text evidence="1">The sequence shown here is derived from an EMBL/GenBank/DDBJ whole genome shotgun (WGS) entry which is preliminary data.</text>
</comment>
<proteinExistence type="predicted"/>
<dbReference type="Pfam" id="PF07103">
    <property type="entry name" value="DUF1365"/>
    <property type="match status" value="1"/>
</dbReference>
<dbReference type="Proteomes" id="UP000519897">
    <property type="component" value="Unassembled WGS sequence"/>
</dbReference>
<dbReference type="EMBL" id="JACIEC010000001">
    <property type="protein sequence ID" value="MBB4143632.1"/>
    <property type="molecule type" value="Genomic_DNA"/>
</dbReference>
<organism evidence="1 2">
    <name type="scientific">Rhizobium rhizoryzae</name>
    <dbReference type="NCBI Taxonomy" id="451876"/>
    <lineage>
        <taxon>Bacteria</taxon>
        <taxon>Pseudomonadati</taxon>
        <taxon>Pseudomonadota</taxon>
        <taxon>Alphaproteobacteria</taxon>
        <taxon>Hyphomicrobiales</taxon>
        <taxon>Rhizobiaceae</taxon>
        <taxon>Rhizobium/Agrobacterium group</taxon>
        <taxon>Rhizobium</taxon>
    </lineage>
</organism>
<accession>A0A7W6LI59</accession>
<sequence>MTLSSAIYAGTVIHARHRPKTHRLRYRVFSLLLDLDELPLLDRSLKLFGHNRRALFSFYDQDHGNGERNGLRAWAENHLRMAGIETFPARIRVLCYPRIFGYVFNPLTVYFCEDKQGNLLALLYEVCNTFHERHTYVIPAGSHREGPVRHSCEKAMYVSPFVPMDCAYDFDILPPGANITGDKVKVAINERDAEGDLLYASFAGARSELSDAGLARVFMRYPLMTMKVMAGIHWEALRLWLKGVPIYRHKPAAERVASSVEQTIV</sequence>
<dbReference type="PANTHER" id="PTHR33973">
    <property type="entry name" value="OS07G0153300 PROTEIN"/>
    <property type="match status" value="1"/>
</dbReference>
<protein>
    <recommendedName>
        <fullName evidence="3">DUF1365 domain-containing protein</fullName>
    </recommendedName>
</protein>
<evidence type="ECO:0008006" key="3">
    <source>
        <dbReference type="Google" id="ProtNLM"/>
    </source>
</evidence>
<dbReference type="PANTHER" id="PTHR33973:SF4">
    <property type="entry name" value="OS07G0153300 PROTEIN"/>
    <property type="match status" value="1"/>
</dbReference>
<gene>
    <name evidence="1" type="ORF">GGQ72_002131</name>
</gene>
<keyword evidence="2" id="KW-1185">Reference proteome</keyword>
<dbReference type="InterPro" id="IPR010775">
    <property type="entry name" value="DUF1365"/>
</dbReference>
<dbReference type="RefSeq" id="WP_165133472.1">
    <property type="nucleotide sequence ID" value="NZ_CP049250.1"/>
</dbReference>